<evidence type="ECO:0000313" key="1">
    <source>
        <dbReference type="Proteomes" id="UP000695000"/>
    </source>
</evidence>
<dbReference type="GeneID" id="108568998"/>
<name>A0ABM1NGA6_NICVS</name>
<dbReference type="RefSeq" id="XP_017785856.1">
    <property type="nucleotide sequence ID" value="XM_017930367.1"/>
</dbReference>
<accession>A0ABM1NGA6</accession>
<proteinExistence type="predicted"/>
<reference evidence="2 3" key="1">
    <citation type="submission" date="2025-05" db="UniProtKB">
        <authorList>
            <consortium name="RefSeq"/>
        </authorList>
    </citation>
    <scope>IDENTIFICATION</scope>
    <source>
        <tissue evidence="2 3">Whole Larva</tissue>
    </source>
</reference>
<evidence type="ECO:0000313" key="2">
    <source>
        <dbReference type="RefSeq" id="XP_017785855.1"/>
    </source>
</evidence>
<gene>
    <name evidence="2 3" type="primary">LOC108568998</name>
</gene>
<dbReference type="Proteomes" id="UP000695000">
    <property type="component" value="Unplaced"/>
</dbReference>
<keyword evidence="1" id="KW-1185">Reference proteome</keyword>
<dbReference type="RefSeq" id="XP_017785855.1">
    <property type="nucleotide sequence ID" value="XM_017930366.1"/>
</dbReference>
<organism evidence="1 3">
    <name type="scientific">Nicrophorus vespilloides</name>
    <name type="common">Boreal carrion beetle</name>
    <dbReference type="NCBI Taxonomy" id="110193"/>
    <lineage>
        <taxon>Eukaryota</taxon>
        <taxon>Metazoa</taxon>
        <taxon>Ecdysozoa</taxon>
        <taxon>Arthropoda</taxon>
        <taxon>Hexapoda</taxon>
        <taxon>Insecta</taxon>
        <taxon>Pterygota</taxon>
        <taxon>Neoptera</taxon>
        <taxon>Endopterygota</taxon>
        <taxon>Coleoptera</taxon>
        <taxon>Polyphaga</taxon>
        <taxon>Staphyliniformia</taxon>
        <taxon>Silphidae</taxon>
        <taxon>Nicrophorinae</taxon>
        <taxon>Nicrophorus</taxon>
    </lineage>
</organism>
<sequence length="1100" mass="130130">MGTYLNQFYNLGGTTIGEHQRNFRGYKTVLNGLQKAEVSVLLNAINPRNHQEEIFHTKLLLFFDQHEKLLQIFMCCNKVLNRIIVKDRKFIGFVVSSFDASGFVEELCPKLSYVVRCVLVNKLGLFLERGDDFFKAVEEKYGLGAAVRLLPSCSETLIKKMISFYHVDFNDRELIRIYKKYPSLVKFYFESTKNRYESKLMLQRYLIKNDMPGFITLCTKYLQCKFGRKGFLKFLRINKEYIIENPTDFKKYVKSIYRHLTDAEFKRYFTNMFPKNYELFRMETILDNLKLLHIDQWSSLFCEIYKSLYSIEYVDEKCLAMMSAEAPLRFNMNSFWHFYHLEEFRKMRIQISLAKEANSRVKMLNKCIETCKNDNNTTALLGLLQFFWSRHKNDTFSVRAQFLFCLINNFDLIELSDEHWKYINNIVFEVNGDPFYYKSDILKRIIYKKMKNGENCDEELVTLLDELGVFGSWRLPTNHPVQERECLLKIPHLWRRTKHLNEFVAEPCFKFLKTICEFNKNHPNYRISYYKFPEMLKCLVDKFAESEKTSKIYTDLMNNILRFIPDEEEEKELRLQILEVIFRDDRYYFPEVLYLWILKYHPDKMLDKVERVLIRLWKFRILNYEISKMHYNGISDAFNGVATEILDDNKKIDLFPKILWCLSYNTKYLHMIEPFIPSAASEIDLCFEKSGVQRIILKTLRNTFKQSDNISIILHYSNEDNVQYCLEPMYRTFYHTPQNLIEAPLTVLASRSFSVRKHSIFLSTALLPIKRIVEILQGLQENDASARKRIFKCNYSCLIRNPTLEILQLFINNLQLLHGKDIDNLDMILRIDKIPKKIFVAYFSVICNFGDSIMEYKKYKIIGYLDKYINKVPDIVCYKIIKDYLFNPDNIYISDTNRFVYNYITSSKSTAVTFFIDKIVNTHSKSLKFGRVIFTCFKEICNMLLKDNDKPKALDVSQQLLNTIEAFAFDNFKIKVLLKFVIEYLGKGYNSLPVFIVEQQNALIEAYGVEIFVPYSKIVGISLNIILTSIDLNFNDMTYLLIFRLLKLSSSIHNKLLAVQLLPSVGSRNANHEEYHATIREELKKDPNPLIDTFLDIDSE</sequence>
<evidence type="ECO:0000313" key="3">
    <source>
        <dbReference type="RefSeq" id="XP_017785856.1"/>
    </source>
</evidence>
<protein>
    <submittedName>
        <fullName evidence="2 3">Uncharacterized protein LOC108568998 isoform X1</fullName>
    </submittedName>
</protein>